<dbReference type="EMBL" id="CP061799">
    <property type="protein sequence ID" value="QTA83010.1"/>
    <property type="molecule type" value="Genomic_DNA"/>
</dbReference>
<feature type="chain" id="PRO_5037754464" evidence="1">
    <location>
        <begin position="22"/>
        <end position="280"/>
    </location>
</feature>
<keyword evidence="3" id="KW-1185">Reference proteome</keyword>
<gene>
    <name evidence="2" type="ORF">dnl_54030</name>
</gene>
<dbReference type="SUPFAM" id="SSF103088">
    <property type="entry name" value="OmpA-like"/>
    <property type="match status" value="1"/>
</dbReference>
<keyword evidence="1" id="KW-0732">Signal</keyword>
<dbReference type="RefSeq" id="WP_207688862.1">
    <property type="nucleotide sequence ID" value="NZ_CP061799.1"/>
</dbReference>
<evidence type="ECO:0000313" key="3">
    <source>
        <dbReference type="Proteomes" id="UP000663720"/>
    </source>
</evidence>
<dbReference type="Proteomes" id="UP000663720">
    <property type="component" value="Chromosome"/>
</dbReference>
<accession>A0A975GIW5</accession>
<proteinExistence type="predicted"/>
<organism evidence="2 3">
    <name type="scientific">Desulfonema limicola</name>
    <dbReference type="NCBI Taxonomy" id="45656"/>
    <lineage>
        <taxon>Bacteria</taxon>
        <taxon>Pseudomonadati</taxon>
        <taxon>Thermodesulfobacteriota</taxon>
        <taxon>Desulfobacteria</taxon>
        <taxon>Desulfobacterales</taxon>
        <taxon>Desulfococcaceae</taxon>
        <taxon>Desulfonema</taxon>
    </lineage>
</organism>
<sequence length="280" mass="32048">MNNIIKIFACLLFLFINTAGCSHYLTKEQSEALVEILEILNKTIVETEAIMNKNPDPTSPYKELSEKLKTIQDNISRIREGKEPYSAEIMSKYSNEIIGIQMNIQNPVNRVLGVDVFFAPGRYKISDFSAEGKEVLDSFAADILELQAKKLRNLFPEKELAIVIKAIGYADEMPLSQWFAQELEKDINAVIPGDPVEKRKMLNRELSFRRAQSIAEYVRDHVQEMLKMLTIDNIKIDPPVIIGLGEIFPYADNNIDPPYMPRDKRRRICKIHGNVFVISQ</sequence>
<protein>
    <submittedName>
        <fullName evidence="2">OmpA-like domain-containing protein</fullName>
    </submittedName>
</protein>
<dbReference type="InterPro" id="IPR036737">
    <property type="entry name" value="OmpA-like_sf"/>
</dbReference>
<name>A0A975GIW5_9BACT</name>
<dbReference type="Gene3D" id="3.30.1330.60">
    <property type="entry name" value="OmpA-like domain"/>
    <property type="match status" value="1"/>
</dbReference>
<evidence type="ECO:0000256" key="1">
    <source>
        <dbReference type="SAM" id="SignalP"/>
    </source>
</evidence>
<feature type="signal peptide" evidence="1">
    <location>
        <begin position="1"/>
        <end position="21"/>
    </location>
</feature>
<dbReference type="AlphaFoldDB" id="A0A975GIW5"/>
<dbReference type="KEGG" id="dli:dnl_54030"/>
<reference evidence="2" key="1">
    <citation type="journal article" date="2021" name="Microb. Physiol.">
        <title>Proteogenomic Insights into the Physiology of Marine, Sulfate-Reducing, Filamentous Desulfonema limicola and Desulfonema magnum.</title>
        <authorList>
            <person name="Schnaars V."/>
            <person name="Wohlbrand L."/>
            <person name="Scheve S."/>
            <person name="Hinrichs C."/>
            <person name="Reinhardt R."/>
            <person name="Rabus R."/>
        </authorList>
    </citation>
    <scope>NUCLEOTIDE SEQUENCE</scope>
    <source>
        <strain evidence="2">5ac10</strain>
    </source>
</reference>
<evidence type="ECO:0000313" key="2">
    <source>
        <dbReference type="EMBL" id="QTA83010.1"/>
    </source>
</evidence>